<dbReference type="Gene3D" id="3.40.190.150">
    <property type="entry name" value="Bordetella uptake gene, domain 1"/>
    <property type="match status" value="1"/>
</dbReference>
<dbReference type="CDD" id="cd07012">
    <property type="entry name" value="PBP2_Bug_TTT"/>
    <property type="match status" value="1"/>
</dbReference>
<dbReference type="PANTHER" id="PTHR42928:SF5">
    <property type="entry name" value="BLR1237 PROTEIN"/>
    <property type="match status" value="1"/>
</dbReference>
<comment type="caution">
    <text evidence="3">The sequence shown here is derived from an EMBL/GenBank/DDBJ whole genome shotgun (WGS) entry which is preliminary data.</text>
</comment>
<evidence type="ECO:0000313" key="4">
    <source>
        <dbReference type="Proteomes" id="UP000318405"/>
    </source>
</evidence>
<gene>
    <name evidence="3" type="ORF">FOZ76_15905</name>
</gene>
<dbReference type="InterPro" id="IPR005064">
    <property type="entry name" value="BUG"/>
</dbReference>
<dbReference type="InterPro" id="IPR042100">
    <property type="entry name" value="Bug_dom1"/>
</dbReference>
<keyword evidence="4" id="KW-1185">Reference proteome</keyword>
<name>A0A556AJ13_9BURK</name>
<protein>
    <submittedName>
        <fullName evidence="3">Tripartite tricarboxylate transporter substrate binding protein</fullName>
    </submittedName>
</protein>
<reference evidence="3 4" key="1">
    <citation type="submission" date="2019-07" db="EMBL/GenBank/DDBJ databases">
        <title>Qingshengfaniella alkalisoli gen. nov., sp. nov., isolated from saline soil.</title>
        <authorList>
            <person name="Xu L."/>
            <person name="Huang X.-X."/>
            <person name="Sun J.-Q."/>
        </authorList>
    </citation>
    <scope>NUCLEOTIDE SEQUENCE [LARGE SCALE GENOMIC DNA]</scope>
    <source>
        <strain evidence="3 4">DSM 27279</strain>
    </source>
</reference>
<dbReference type="PANTHER" id="PTHR42928">
    <property type="entry name" value="TRICARBOXYLATE-BINDING PROTEIN"/>
    <property type="match status" value="1"/>
</dbReference>
<dbReference type="RefSeq" id="WP_143949243.1">
    <property type="nucleotide sequence ID" value="NZ_BAABMB010000001.1"/>
</dbReference>
<feature type="chain" id="PRO_5022195508" evidence="2">
    <location>
        <begin position="28"/>
        <end position="332"/>
    </location>
</feature>
<feature type="signal peptide" evidence="2">
    <location>
        <begin position="1"/>
        <end position="27"/>
    </location>
</feature>
<keyword evidence="2" id="KW-0732">Signal</keyword>
<evidence type="ECO:0000313" key="3">
    <source>
        <dbReference type="EMBL" id="TSH92877.1"/>
    </source>
</evidence>
<dbReference type="SUPFAM" id="SSF53850">
    <property type="entry name" value="Periplasmic binding protein-like II"/>
    <property type="match status" value="1"/>
</dbReference>
<dbReference type="EMBL" id="VLTJ01000029">
    <property type="protein sequence ID" value="TSH92877.1"/>
    <property type="molecule type" value="Genomic_DNA"/>
</dbReference>
<evidence type="ECO:0000256" key="1">
    <source>
        <dbReference type="ARBA" id="ARBA00006987"/>
    </source>
</evidence>
<comment type="similarity">
    <text evidence="1">Belongs to the UPF0065 (bug) family.</text>
</comment>
<dbReference type="AlphaFoldDB" id="A0A556AJ13"/>
<dbReference type="PIRSF" id="PIRSF017082">
    <property type="entry name" value="YflP"/>
    <property type="match status" value="1"/>
</dbReference>
<organism evidence="3 4">
    <name type="scientific">Verticiella sediminum</name>
    <dbReference type="NCBI Taxonomy" id="1247510"/>
    <lineage>
        <taxon>Bacteria</taxon>
        <taxon>Pseudomonadati</taxon>
        <taxon>Pseudomonadota</taxon>
        <taxon>Betaproteobacteria</taxon>
        <taxon>Burkholderiales</taxon>
        <taxon>Alcaligenaceae</taxon>
        <taxon>Verticiella</taxon>
    </lineage>
</organism>
<sequence length="332" mass="34582">MPLTSLPRFVALSVMGAMMTLSQPAVPAQSSSASSAYPTRPVTMVVGFAPGGGNDILARLMAEQLTKALGQSFVVENRTGASGMIAVEAVKNAPADGYTLLVGPSSAMAINPSLFAKLRYDPVKDFAPITLMGNIPIVVAVRPENKARTLGEFVEASKRAPTALNVGSGSSSFQLAAALFFEQAGIEFQNINYRGTSQVVAALMGGEIDASLLDAAGVLPQVQAGTLRALAVSGGSRYSALPDVPTITEAGVPGFEMSFWSALFAPAGTPPAALDRIRAVVEQSMQDPSVRQRMAQLGIEPATSTAAELTALLNHEIPLYRVAAHKAKVEPQ</sequence>
<dbReference type="Pfam" id="PF03401">
    <property type="entry name" value="TctC"/>
    <property type="match status" value="1"/>
</dbReference>
<evidence type="ECO:0000256" key="2">
    <source>
        <dbReference type="SAM" id="SignalP"/>
    </source>
</evidence>
<accession>A0A556AJ13</accession>
<dbReference type="OrthoDB" id="8443386at2"/>
<proteinExistence type="inferred from homology"/>
<dbReference type="Proteomes" id="UP000318405">
    <property type="component" value="Unassembled WGS sequence"/>
</dbReference>
<dbReference type="Gene3D" id="3.40.190.10">
    <property type="entry name" value="Periplasmic binding protein-like II"/>
    <property type="match status" value="1"/>
</dbReference>